<protein>
    <submittedName>
        <fullName evidence="1">Os02g0736550 protein</fullName>
    </submittedName>
</protein>
<reference evidence="2" key="1">
    <citation type="journal article" date="2005" name="Nature">
        <title>The map-based sequence of the rice genome.</title>
        <authorList>
            <consortium name="International rice genome sequencing project (IRGSP)"/>
            <person name="Matsumoto T."/>
            <person name="Wu J."/>
            <person name="Kanamori H."/>
            <person name="Katayose Y."/>
            <person name="Fujisawa M."/>
            <person name="Namiki N."/>
            <person name="Mizuno H."/>
            <person name="Yamamoto K."/>
            <person name="Antonio B.A."/>
            <person name="Baba T."/>
            <person name="Sakata K."/>
            <person name="Nagamura Y."/>
            <person name="Aoki H."/>
            <person name="Arikawa K."/>
            <person name="Arita K."/>
            <person name="Bito T."/>
            <person name="Chiden Y."/>
            <person name="Fujitsuka N."/>
            <person name="Fukunaka R."/>
            <person name="Hamada M."/>
            <person name="Harada C."/>
            <person name="Hayashi A."/>
            <person name="Hijishita S."/>
            <person name="Honda M."/>
            <person name="Hosokawa S."/>
            <person name="Ichikawa Y."/>
            <person name="Idonuma A."/>
            <person name="Iijima M."/>
            <person name="Ikeda M."/>
            <person name="Ikeno M."/>
            <person name="Ito K."/>
            <person name="Ito S."/>
            <person name="Ito T."/>
            <person name="Ito Y."/>
            <person name="Ito Y."/>
            <person name="Iwabuchi A."/>
            <person name="Kamiya K."/>
            <person name="Karasawa W."/>
            <person name="Kurita K."/>
            <person name="Katagiri S."/>
            <person name="Kikuta A."/>
            <person name="Kobayashi H."/>
            <person name="Kobayashi N."/>
            <person name="Machita K."/>
            <person name="Maehara T."/>
            <person name="Masukawa M."/>
            <person name="Mizubayashi T."/>
            <person name="Mukai Y."/>
            <person name="Nagasaki H."/>
            <person name="Nagata Y."/>
            <person name="Naito S."/>
            <person name="Nakashima M."/>
            <person name="Nakama Y."/>
            <person name="Nakamichi Y."/>
            <person name="Nakamura M."/>
            <person name="Meguro A."/>
            <person name="Negishi M."/>
            <person name="Ohta I."/>
            <person name="Ohta T."/>
            <person name="Okamoto M."/>
            <person name="Ono N."/>
            <person name="Saji S."/>
            <person name="Sakaguchi M."/>
            <person name="Sakai K."/>
            <person name="Shibata M."/>
            <person name="Shimokawa T."/>
            <person name="Song J."/>
            <person name="Takazaki Y."/>
            <person name="Terasawa K."/>
            <person name="Tsugane M."/>
            <person name="Tsuji K."/>
            <person name="Ueda S."/>
            <person name="Waki K."/>
            <person name="Yamagata H."/>
            <person name="Yamamoto M."/>
            <person name="Yamamoto S."/>
            <person name="Yamane H."/>
            <person name="Yoshiki S."/>
            <person name="Yoshihara R."/>
            <person name="Yukawa K."/>
            <person name="Zhong H."/>
            <person name="Yano M."/>
            <person name="Yuan Q."/>
            <person name="Ouyang S."/>
            <person name="Liu J."/>
            <person name="Jones K.M."/>
            <person name="Gansberger K."/>
            <person name="Moffat K."/>
            <person name="Hill J."/>
            <person name="Bera J."/>
            <person name="Fadrosh D."/>
            <person name="Jin S."/>
            <person name="Johri S."/>
            <person name="Kim M."/>
            <person name="Overton L."/>
            <person name="Reardon M."/>
            <person name="Tsitrin T."/>
            <person name="Vuong H."/>
            <person name="Weaver B."/>
            <person name="Ciecko A."/>
            <person name="Tallon L."/>
            <person name="Jackson J."/>
            <person name="Pai G."/>
            <person name="Aken S.V."/>
            <person name="Utterback T."/>
            <person name="Reidmuller S."/>
            <person name="Feldblyum T."/>
            <person name="Hsiao J."/>
            <person name="Zismann V."/>
            <person name="Iobst S."/>
            <person name="de Vazeille A.R."/>
            <person name="Buell C.R."/>
            <person name="Ying K."/>
            <person name="Li Y."/>
            <person name="Lu T."/>
            <person name="Huang Y."/>
            <person name="Zhao Q."/>
            <person name="Feng Q."/>
            <person name="Zhang L."/>
            <person name="Zhu J."/>
            <person name="Weng Q."/>
            <person name="Mu J."/>
            <person name="Lu Y."/>
            <person name="Fan D."/>
            <person name="Liu Y."/>
            <person name="Guan J."/>
            <person name="Zhang Y."/>
            <person name="Yu S."/>
            <person name="Liu X."/>
            <person name="Zhang Y."/>
            <person name="Hong G."/>
            <person name="Han B."/>
            <person name="Choisne N."/>
            <person name="Demange N."/>
            <person name="Orjeda G."/>
            <person name="Samain S."/>
            <person name="Cattolico L."/>
            <person name="Pelletier E."/>
            <person name="Couloux A."/>
            <person name="Segurens B."/>
            <person name="Wincker P."/>
            <person name="D'Hont A."/>
            <person name="Scarpelli C."/>
            <person name="Weissenbach J."/>
            <person name="Salanoubat M."/>
            <person name="Quetier F."/>
            <person name="Yu Y."/>
            <person name="Kim H.R."/>
            <person name="Rambo T."/>
            <person name="Currie J."/>
            <person name="Collura K."/>
            <person name="Luo M."/>
            <person name="Yang T."/>
            <person name="Ammiraju J.S.S."/>
            <person name="Engler F."/>
            <person name="Soderlund C."/>
            <person name="Wing R.A."/>
            <person name="Palmer L.E."/>
            <person name="de la Bastide M."/>
            <person name="Spiegel L."/>
            <person name="Nascimento L."/>
            <person name="Zutavern T."/>
            <person name="O'Shaughnessy A."/>
            <person name="Dike S."/>
            <person name="Dedhia N."/>
            <person name="Preston R."/>
            <person name="Balija V."/>
            <person name="McCombie W.R."/>
            <person name="Chow T."/>
            <person name="Chen H."/>
            <person name="Chung M."/>
            <person name="Chen C."/>
            <person name="Shaw J."/>
            <person name="Wu H."/>
            <person name="Hsiao K."/>
            <person name="Chao Y."/>
            <person name="Chu M."/>
            <person name="Cheng C."/>
            <person name="Hour A."/>
            <person name="Lee P."/>
            <person name="Lin S."/>
            <person name="Lin Y."/>
            <person name="Liou J."/>
            <person name="Liu S."/>
            <person name="Hsing Y."/>
            <person name="Raghuvanshi S."/>
            <person name="Mohanty A."/>
            <person name="Bharti A.K."/>
            <person name="Gaur A."/>
            <person name="Gupta V."/>
            <person name="Kumar D."/>
            <person name="Ravi V."/>
            <person name="Vij S."/>
            <person name="Kapur A."/>
            <person name="Khurana P."/>
            <person name="Khurana P."/>
            <person name="Khurana J.P."/>
            <person name="Tyagi A.K."/>
            <person name="Gaikwad K."/>
            <person name="Singh A."/>
            <person name="Dalal V."/>
            <person name="Srivastava S."/>
            <person name="Dixit A."/>
            <person name="Pal A.K."/>
            <person name="Ghazi I.A."/>
            <person name="Yadav M."/>
            <person name="Pandit A."/>
            <person name="Bhargava A."/>
            <person name="Sureshbabu K."/>
            <person name="Batra K."/>
            <person name="Sharma T.R."/>
            <person name="Mohapatra T."/>
            <person name="Singh N.K."/>
            <person name="Messing J."/>
            <person name="Nelson A.B."/>
            <person name="Fuks G."/>
            <person name="Kavchok S."/>
            <person name="Keizer G."/>
            <person name="Linton E."/>
            <person name="Llaca V."/>
            <person name="Song R."/>
            <person name="Tanyolac B."/>
            <person name="Young S."/>
            <person name="Ho-Il K."/>
            <person name="Hahn J.H."/>
            <person name="Sangsakoo G."/>
            <person name="Vanavichit A."/>
            <person name="de Mattos Luiz.A.T."/>
            <person name="Zimmer P.D."/>
            <person name="Malone G."/>
            <person name="Dellagostin O."/>
            <person name="de Oliveira A.C."/>
            <person name="Bevan M."/>
            <person name="Bancroft I."/>
            <person name="Minx P."/>
            <person name="Cordum H."/>
            <person name="Wilson R."/>
            <person name="Cheng Z."/>
            <person name="Jin W."/>
            <person name="Jiang J."/>
            <person name="Leong S.A."/>
            <person name="Iwama H."/>
            <person name="Gojobori T."/>
            <person name="Itoh T."/>
            <person name="Niimura Y."/>
            <person name="Fujii Y."/>
            <person name="Habara T."/>
            <person name="Sakai H."/>
            <person name="Sato Y."/>
            <person name="Wilson G."/>
            <person name="Kumar K."/>
            <person name="McCouch S."/>
            <person name="Juretic N."/>
            <person name="Hoen D."/>
            <person name="Wright S."/>
            <person name="Bruskiewich R."/>
            <person name="Bureau T."/>
            <person name="Miyao A."/>
            <person name="Hirochika H."/>
            <person name="Nishikawa T."/>
            <person name="Kadowaki K."/>
            <person name="Sugiura M."/>
            <person name="Burr B."/>
            <person name="Sasaki T."/>
        </authorList>
    </citation>
    <scope>NUCLEOTIDE SEQUENCE [LARGE SCALE GENOMIC DNA]</scope>
    <source>
        <strain evidence="2">cv. Nipponbare</strain>
    </source>
</reference>
<dbReference type="Gramene" id="Os02t0736550-00">
    <property type="protein sequence ID" value="Os02t0736550-00"/>
    <property type="gene ID" value="Os02g0736550"/>
</dbReference>
<sequence length="74" mass="8797">MVQKPVVEIFYPVKTLQTCYQRHLPQLVRQLSYDKVLDHWIPSERNLSSDLREEEPPTAEPTDHFCFQILQSVQ</sequence>
<dbReference type="InParanoid" id="A0A0N7KG22"/>
<dbReference type="EMBL" id="AP014958">
    <property type="protein sequence ID" value="BAS80809.1"/>
    <property type="molecule type" value="Genomic_DNA"/>
</dbReference>
<reference evidence="1 2" key="2">
    <citation type="journal article" date="2013" name="Plant Cell Physiol.">
        <title>Rice Annotation Project Database (RAP-DB): an integrative and interactive database for rice genomics.</title>
        <authorList>
            <person name="Sakai H."/>
            <person name="Lee S.S."/>
            <person name="Tanaka T."/>
            <person name="Numa H."/>
            <person name="Kim J."/>
            <person name="Kawahara Y."/>
            <person name="Wakimoto H."/>
            <person name="Yang C.C."/>
            <person name="Iwamoto M."/>
            <person name="Abe T."/>
            <person name="Yamada Y."/>
            <person name="Muto A."/>
            <person name="Inokuchi H."/>
            <person name="Ikemura T."/>
            <person name="Matsumoto T."/>
            <person name="Sasaki T."/>
            <person name="Itoh T."/>
        </authorList>
    </citation>
    <scope>NUCLEOTIDE SEQUENCE [LARGE SCALE GENOMIC DNA]</scope>
    <source>
        <strain evidence="2">cv. Nipponbare</strain>
    </source>
</reference>
<dbReference type="PaxDb" id="39947-A0A0N7KG22"/>
<gene>
    <name evidence="1" type="ordered locus">Os02g0736550</name>
    <name evidence="1" type="ORF">OSNPB_020736550</name>
</gene>
<organism evidence="1 2">
    <name type="scientific">Oryza sativa subsp. japonica</name>
    <name type="common">Rice</name>
    <dbReference type="NCBI Taxonomy" id="39947"/>
    <lineage>
        <taxon>Eukaryota</taxon>
        <taxon>Viridiplantae</taxon>
        <taxon>Streptophyta</taxon>
        <taxon>Embryophyta</taxon>
        <taxon>Tracheophyta</taxon>
        <taxon>Spermatophyta</taxon>
        <taxon>Magnoliopsida</taxon>
        <taxon>Liliopsida</taxon>
        <taxon>Poales</taxon>
        <taxon>Poaceae</taxon>
        <taxon>BOP clade</taxon>
        <taxon>Oryzoideae</taxon>
        <taxon>Oryzeae</taxon>
        <taxon>Oryzinae</taxon>
        <taxon>Oryza</taxon>
        <taxon>Oryza sativa</taxon>
    </lineage>
</organism>
<reference evidence="1 2" key="3">
    <citation type="journal article" date="2013" name="Rice">
        <title>Improvement of the Oryza sativa Nipponbare reference genome using next generation sequence and optical map data.</title>
        <authorList>
            <person name="Kawahara Y."/>
            <person name="de la Bastide M."/>
            <person name="Hamilton J.P."/>
            <person name="Kanamori H."/>
            <person name="McCombie W.R."/>
            <person name="Ouyang S."/>
            <person name="Schwartz D.C."/>
            <person name="Tanaka T."/>
            <person name="Wu J."/>
            <person name="Zhou S."/>
            <person name="Childs K.L."/>
            <person name="Davidson R.M."/>
            <person name="Lin H."/>
            <person name="Quesada-Ocampo L."/>
            <person name="Vaillancourt B."/>
            <person name="Sakai H."/>
            <person name="Lee S.S."/>
            <person name="Kim J."/>
            <person name="Numa H."/>
            <person name="Itoh T."/>
            <person name="Buell C.R."/>
            <person name="Matsumoto T."/>
        </authorList>
    </citation>
    <scope>NUCLEOTIDE SEQUENCE [LARGE SCALE GENOMIC DNA]</scope>
    <source>
        <strain evidence="2">cv. Nipponbare</strain>
    </source>
</reference>
<dbReference type="SMR" id="A0A0N7KG22"/>
<name>A0A0N7KG22_ORYSJ</name>
<evidence type="ECO:0000313" key="2">
    <source>
        <dbReference type="Proteomes" id="UP000059680"/>
    </source>
</evidence>
<dbReference type="AlphaFoldDB" id="A0A0N7KG22"/>
<accession>A0A0N7KG22</accession>
<dbReference type="Proteomes" id="UP000059680">
    <property type="component" value="Chromosome 2"/>
</dbReference>
<proteinExistence type="predicted"/>
<evidence type="ECO:0000313" key="1">
    <source>
        <dbReference type="EMBL" id="BAS80809.1"/>
    </source>
</evidence>
<keyword evidence="2" id="KW-1185">Reference proteome</keyword>